<feature type="region of interest" description="Disordered" evidence="1">
    <location>
        <begin position="15"/>
        <end position="40"/>
    </location>
</feature>
<reference evidence="2" key="1">
    <citation type="submission" date="2021-02" db="EMBL/GenBank/DDBJ databases">
        <authorList>
            <person name="Nowell W R."/>
        </authorList>
    </citation>
    <scope>NUCLEOTIDE SEQUENCE</scope>
</reference>
<dbReference type="EMBL" id="CAJOBI010004301">
    <property type="protein sequence ID" value="CAF3997500.1"/>
    <property type="molecule type" value="Genomic_DNA"/>
</dbReference>
<feature type="region of interest" description="Disordered" evidence="1">
    <location>
        <begin position="405"/>
        <end position="490"/>
    </location>
</feature>
<feature type="non-terminal residue" evidence="2">
    <location>
        <position position="1"/>
    </location>
</feature>
<proteinExistence type="predicted"/>
<dbReference type="SUPFAM" id="SSF49785">
    <property type="entry name" value="Galactose-binding domain-like"/>
    <property type="match status" value="1"/>
</dbReference>
<feature type="region of interest" description="Disordered" evidence="1">
    <location>
        <begin position="228"/>
        <end position="252"/>
    </location>
</feature>
<dbReference type="Proteomes" id="UP000676336">
    <property type="component" value="Unassembled WGS sequence"/>
</dbReference>
<evidence type="ECO:0000256" key="1">
    <source>
        <dbReference type="SAM" id="MobiDB-lite"/>
    </source>
</evidence>
<comment type="caution">
    <text evidence="2">The sequence shown here is derived from an EMBL/GenBank/DDBJ whole genome shotgun (WGS) entry which is preliminary data.</text>
</comment>
<feature type="compositionally biased region" description="Low complexity" evidence="1">
    <location>
        <begin position="405"/>
        <end position="438"/>
    </location>
</feature>
<dbReference type="AlphaFoldDB" id="A0A8S2NBA1"/>
<organism evidence="2 3">
    <name type="scientific">Rotaria magnacalcarata</name>
    <dbReference type="NCBI Taxonomy" id="392030"/>
    <lineage>
        <taxon>Eukaryota</taxon>
        <taxon>Metazoa</taxon>
        <taxon>Spiralia</taxon>
        <taxon>Gnathifera</taxon>
        <taxon>Rotifera</taxon>
        <taxon>Eurotatoria</taxon>
        <taxon>Bdelloidea</taxon>
        <taxon>Philodinida</taxon>
        <taxon>Philodinidae</taxon>
        <taxon>Rotaria</taxon>
    </lineage>
</organism>
<feature type="compositionally biased region" description="Polar residues" evidence="1">
    <location>
        <begin position="439"/>
        <end position="473"/>
    </location>
</feature>
<name>A0A8S2NBA1_9BILA</name>
<feature type="compositionally biased region" description="Low complexity" evidence="1">
    <location>
        <begin position="17"/>
        <end position="33"/>
    </location>
</feature>
<evidence type="ECO:0000313" key="3">
    <source>
        <dbReference type="Proteomes" id="UP000676336"/>
    </source>
</evidence>
<dbReference type="InterPro" id="IPR008979">
    <property type="entry name" value="Galactose-bd-like_sf"/>
</dbReference>
<evidence type="ECO:0000313" key="2">
    <source>
        <dbReference type="EMBL" id="CAF3997500.1"/>
    </source>
</evidence>
<feature type="compositionally biased region" description="Low complexity" evidence="1">
    <location>
        <begin position="474"/>
        <end position="490"/>
    </location>
</feature>
<accession>A0A8S2NBA1</accession>
<sequence>MEQIELLGCAESSTVFSTTSGTAPSGTPISSTARGSTETTPPYVCKSENILSNAAIAKDDVRVVFNNQVVTDNAKENGAGVDMDKNEYITIYFSKIQTIDSVVILPNSNIQSYSISYTKTNGDEYILVEDQESLETKFNLIETRTIKILPRTKIRNSLPYHIRLAIYVCGELTTTVTGATSAITTERFTSKTTPLYTFTSTLETTEGETVEIAGPEITPTPHSFTPTFETSQPGSMSSIPTTASSPRWTGSVTTSTASTHICTLEEGMDKPQYLLEPVLNGAHSPRSPNISPNGEGVTFTSQTAEIEIELAPFIAPIIEYLSIANTTITNVNRLYITIIASNGSTIRTLDSSVGSTVVTGFPDTPLPVNSTLLITFDTNDQKPPSAVTLSILACFHPELSTTVISTTSGHPTTGTSSTKGQPSSTGSSPTTIGATGSSVPSPTSTRLPTGSSSTLITTKSTQQSTAIGTTSMNSTAPPISTTPSTISTPSASSTATAFTTSLPITTALLCQLKEGMTNPQYLDSPQITGAQLGTSPSSLNPGSPGVNFKEPAGMVLIPIAAGISPILTKISIPNQQTNVIQITVTVITSTGDTPVNLVSSQPINTVDSFPITPIPAGSVIMITFVTAGNQPPENVTLSVIGCYEPSTATTIVTTEVTQGIVYKAVPQLRQRVLRSAVPLPDRQRQVLRRHHGRNQVEYSFHPSETFTNNPCFVLAPSSSASETTSFTTSQPLTTTMVCPLKEGMSSPQYLGAPDIIGGQPGTIPSNINPG</sequence>
<gene>
    <name evidence="2" type="ORF">SMN809_LOCUS11746</name>
</gene>
<protein>
    <submittedName>
        <fullName evidence="2">Uncharacterized protein</fullName>
    </submittedName>
</protein>